<accession>A0A0T5VVH6</accession>
<proteinExistence type="predicted"/>
<comment type="caution">
    <text evidence="2">The sequence shown here is derived from an EMBL/GenBank/DDBJ whole genome shotgun (WGS) entry which is preliminary data.</text>
</comment>
<dbReference type="OrthoDB" id="9813053at2"/>
<protein>
    <recommendedName>
        <fullName evidence="1">Antitoxin SocA-like Panacea domain-containing protein</fullName>
    </recommendedName>
</protein>
<sequence>MNFKIDKSKAINSILYILNVLKGQGIPSDLHKVMKLLYFSDREHLVTYGFPITGDTYLKQQFGPVPSFSNYVVKGEEPDFKGIVSKDGIILSTDQQADLDDLSQSEVECLDHAIKKYSQYSFEDLTEISHDHAWNNSDWEIGYDKIAVEGNADGDMLAFINEKILNNNISFS</sequence>
<dbReference type="STRING" id="687842.ASU31_00550"/>
<feature type="domain" description="Antitoxin SocA-like Panacea" evidence="1">
    <location>
        <begin position="33"/>
        <end position="134"/>
    </location>
</feature>
<evidence type="ECO:0000259" key="1">
    <source>
        <dbReference type="Pfam" id="PF13274"/>
    </source>
</evidence>
<dbReference type="RefSeq" id="WP_057930450.1">
    <property type="nucleotide sequence ID" value="NZ_LMZQ01000001.1"/>
</dbReference>
<name>A0A0T5VVH6_9SPHI</name>
<reference evidence="2 3" key="1">
    <citation type="submission" date="2015-11" db="EMBL/GenBank/DDBJ databases">
        <title>Sequence of Pedobacter ginsenosidimutans.</title>
        <authorList>
            <person name="Carson E."/>
            <person name="Keyser V."/>
            <person name="Newman J."/>
            <person name="Miller J."/>
        </authorList>
    </citation>
    <scope>NUCLEOTIDE SEQUENCE [LARGE SCALE GENOMIC DNA]</scope>
    <source>
        <strain evidence="2 3">KACC 14530</strain>
    </source>
</reference>
<dbReference type="EMBL" id="LMZQ01000001">
    <property type="protein sequence ID" value="KRT17821.1"/>
    <property type="molecule type" value="Genomic_DNA"/>
</dbReference>
<keyword evidence="3" id="KW-1185">Reference proteome</keyword>
<gene>
    <name evidence="2" type="ORF">ASU31_00550</name>
</gene>
<dbReference type="InterPro" id="IPR025272">
    <property type="entry name" value="SocA_Panacea"/>
</dbReference>
<dbReference type="AlphaFoldDB" id="A0A0T5VVH6"/>
<dbReference type="Proteomes" id="UP000051950">
    <property type="component" value="Unassembled WGS sequence"/>
</dbReference>
<dbReference type="Pfam" id="PF13274">
    <property type="entry name" value="SocA_Panacea"/>
    <property type="match status" value="1"/>
</dbReference>
<organism evidence="2 3">
    <name type="scientific">Pedobacter ginsenosidimutans</name>
    <dbReference type="NCBI Taxonomy" id="687842"/>
    <lineage>
        <taxon>Bacteria</taxon>
        <taxon>Pseudomonadati</taxon>
        <taxon>Bacteroidota</taxon>
        <taxon>Sphingobacteriia</taxon>
        <taxon>Sphingobacteriales</taxon>
        <taxon>Sphingobacteriaceae</taxon>
        <taxon>Pedobacter</taxon>
    </lineage>
</organism>
<evidence type="ECO:0000313" key="3">
    <source>
        <dbReference type="Proteomes" id="UP000051950"/>
    </source>
</evidence>
<evidence type="ECO:0000313" key="2">
    <source>
        <dbReference type="EMBL" id="KRT17821.1"/>
    </source>
</evidence>